<gene>
    <name evidence="2" type="ORF">B296_00002153</name>
</gene>
<name>A0A427B2N6_ENSVE</name>
<dbReference type="Proteomes" id="UP000287651">
    <property type="component" value="Unassembled WGS sequence"/>
</dbReference>
<evidence type="ECO:0000256" key="1">
    <source>
        <dbReference type="SAM" id="MobiDB-lite"/>
    </source>
</evidence>
<evidence type="ECO:0000313" key="2">
    <source>
        <dbReference type="EMBL" id="RRT82736.1"/>
    </source>
</evidence>
<reference evidence="2 3" key="1">
    <citation type="journal article" date="2014" name="Agronomy (Basel)">
        <title>A Draft Genome Sequence for Ensete ventricosum, the Drought-Tolerant Tree Against Hunger.</title>
        <authorList>
            <person name="Harrison J."/>
            <person name="Moore K.A."/>
            <person name="Paszkiewicz K."/>
            <person name="Jones T."/>
            <person name="Grant M."/>
            <person name="Ambacheew D."/>
            <person name="Muzemil S."/>
            <person name="Studholme D.J."/>
        </authorList>
    </citation>
    <scope>NUCLEOTIDE SEQUENCE [LARGE SCALE GENOMIC DNA]</scope>
</reference>
<dbReference type="EMBL" id="AMZH03000635">
    <property type="protein sequence ID" value="RRT82736.1"/>
    <property type="molecule type" value="Genomic_DNA"/>
</dbReference>
<feature type="region of interest" description="Disordered" evidence="1">
    <location>
        <begin position="59"/>
        <end position="84"/>
    </location>
</feature>
<protein>
    <submittedName>
        <fullName evidence="2">Uncharacterized protein</fullName>
    </submittedName>
</protein>
<evidence type="ECO:0000313" key="3">
    <source>
        <dbReference type="Proteomes" id="UP000287651"/>
    </source>
</evidence>
<dbReference type="AlphaFoldDB" id="A0A427B2N6"/>
<organism evidence="2 3">
    <name type="scientific">Ensete ventricosum</name>
    <name type="common">Abyssinian banana</name>
    <name type="synonym">Musa ensete</name>
    <dbReference type="NCBI Taxonomy" id="4639"/>
    <lineage>
        <taxon>Eukaryota</taxon>
        <taxon>Viridiplantae</taxon>
        <taxon>Streptophyta</taxon>
        <taxon>Embryophyta</taxon>
        <taxon>Tracheophyta</taxon>
        <taxon>Spermatophyta</taxon>
        <taxon>Magnoliopsida</taxon>
        <taxon>Liliopsida</taxon>
        <taxon>Zingiberales</taxon>
        <taxon>Musaceae</taxon>
        <taxon>Ensete</taxon>
    </lineage>
</organism>
<accession>A0A427B2N6</accession>
<comment type="caution">
    <text evidence="2">The sequence shown here is derived from an EMBL/GenBank/DDBJ whole genome shotgun (WGS) entry which is preliminary data.</text>
</comment>
<sequence>MRHCSPAVAAAPQRIPSLRFHATVVERRHVRVTPREEAECNSHRNGHIGKRRYDFHHSQRSESNPAFLSVRSTSGGHPSSSRHIPGNPTLAASFFYISLLRFVSGLVSGIMEVAEISGGASEAPLATEESARASLWDVHGSVLGSSR</sequence>
<proteinExistence type="predicted"/>
<feature type="compositionally biased region" description="Polar residues" evidence="1">
    <location>
        <begin position="61"/>
        <end position="82"/>
    </location>
</feature>